<organism evidence="1 2">
    <name type="scientific">Parelaphostrongylus tenuis</name>
    <name type="common">Meningeal worm</name>
    <dbReference type="NCBI Taxonomy" id="148309"/>
    <lineage>
        <taxon>Eukaryota</taxon>
        <taxon>Metazoa</taxon>
        <taxon>Ecdysozoa</taxon>
        <taxon>Nematoda</taxon>
        <taxon>Chromadorea</taxon>
        <taxon>Rhabditida</taxon>
        <taxon>Rhabditina</taxon>
        <taxon>Rhabditomorpha</taxon>
        <taxon>Strongyloidea</taxon>
        <taxon>Metastrongylidae</taxon>
        <taxon>Parelaphostrongylus</taxon>
    </lineage>
</organism>
<comment type="caution">
    <text evidence="1">The sequence shown here is derived from an EMBL/GenBank/DDBJ whole genome shotgun (WGS) entry which is preliminary data.</text>
</comment>
<sequence>MELLELVEKLVLQIFDVLEQQARSALLADTVISAILGQLQVKVTYAPLQCQKFIADPTKDAR</sequence>
<keyword evidence="2" id="KW-1185">Reference proteome</keyword>
<gene>
    <name evidence="1" type="ORF">KIN20_010677</name>
</gene>
<protein>
    <submittedName>
        <fullName evidence="1">Uncharacterized protein</fullName>
    </submittedName>
</protein>
<accession>A0AAD5MQX0</accession>
<reference evidence="1" key="1">
    <citation type="submission" date="2021-06" db="EMBL/GenBank/DDBJ databases">
        <title>Parelaphostrongylus tenuis whole genome reference sequence.</title>
        <authorList>
            <person name="Garwood T.J."/>
            <person name="Larsen P.A."/>
            <person name="Fountain-Jones N.M."/>
            <person name="Garbe J.R."/>
            <person name="Macchietto M.G."/>
            <person name="Kania S.A."/>
            <person name="Gerhold R.W."/>
            <person name="Richards J.E."/>
            <person name="Wolf T.M."/>
        </authorList>
    </citation>
    <scope>NUCLEOTIDE SEQUENCE</scope>
    <source>
        <strain evidence="1">MNPRO001-30</strain>
        <tissue evidence="1">Meninges</tissue>
    </source>
</reference>
<dbReference type="EMBL" id="JAHQIW010001881">
    <property type="protein sequence ID" value="KAJ1353901.1"/>
    <property type="molecule type" value="Genomic_DNA"/>
</dbReference>
<dbReference type="AlphaFoldDB" id="A0AAD5MQX0"/>
<proteinExistence type="predicted"/>
<dbReference type="Proteomes" id="UP001196413">
    <property type="component" value="Unassembled WGS sequence"/>
</dbReference>
<name>A0AAD5MQX0_PARTN</name>
<evidence type="ECO:0000313" key="2">
    <source>
        <dbReference type="Proteomes" id="UP001196413"/>
    </source>
</evidence>
<evidence type="ECO:0000313" key="1">
    <source>
        <dbReference type="EMBL" id="KAJ1353901.1"/>
    </source>
</evidence>